<keyword evidence="2" id="KW-1133">Transmembrane helix</keyword>
<sequence>MKKLKLQFKSDQIGFTILKFSLLTCTFAFLLFTFYFPAYAQEDSSPSGTDAVRDKVRKTIENLVKKPKAVIGSLDSVTDSTLKIKTSSAIKTEDGKFVLVATNKDTKYIKTIKGKQTEVKFVDLAIGDFIAALGYKNGDDILSSQRVLAFDETPFLQKQVIYGKIETNKKGVLTIRHLKTAEIWTVETSAKTEIAKKLDGKIEAKEIEEGDRIVAVGILNTKKDKTLVATLIQVIPGSKGTPRPTINPSPSPKVSAKPSPKPSPAE</sequence>
<dbReference type="STRING" id="1797517.A3F61_02605"/>
<feature type="region of interest" description="Disordered" evidence="1">
    <location>
        <begin position="237"/>
        <end position="266"/>
    </location>
</feature>
<accession>A0A1G1V6I9</accession>
<dbReference type="Proteomes" id="UP000178272">
    <property type="component" value="Unassembled WGS sequence"/>
</dbReference>
<evidence type="ECO:0000313" key="3">
    <source>
        <dbReference type="EMBL" id="OGY10977.1"/>
    </source>
</evidence>
<evidence type="ECO:0000256" key="1">
    <source>
        <dbReference type="SAM" id="MobiDB-lite"/>
    </source>
</evidence>
<keyword evidence="2" id="KW-0472">Membrane</keyword>
<comment type="caution">
    <text evidence="3">The sequence shown here is derived from an EMBL/GenBank/DDBJ whole genome shotgun (WGS) entry which is preliminary data.</text>
</comment>
<dbReference type="EMBL" id="MHCA01000046">
    <property type="protein sequence ID" value="OGY10977.1"/>
    <property type="molecule type" value="Genomic_DNA"/>
</dbReference>
<organism evidence="3 4">
    <name type="scientific">Candidatus Blackburnbacteria bacterium RIFCSPHIGHO2_12_FULL_41_13b</name>
    <dbReference type="NCBI Taxonomy" id="1797517"/>
    <lineage>
        <taxon>Bacteria</taxon>
        <taxon>Candidatus Blackburniibacteriota</taxon>
    </lineage>
</organism>
<evidence type="ECO:0000313" key="4">
    <source>
        <dbReference type="Proteomes" id="UP000178272"/>
    </source>
</evidence>
<evidence type="ECO:0000256" key="2">
    <source>
        <dbReference type="SAM" id="Phobius"/>
    </source>
</evidence>
<keyword evidence="2" id="KW-0812">Transmembrane</keyword>
<name>A0A1G1V6I9_9BACT</name>
<protein>
    <recommendedName>
        <fullName evidence="5">DUF5666 domain-containing protein</fullName>
    </recommendedName>
</protein>
<reference evidence="3 4" key="1">
    <citation type="journal article" date="2016" name="Nat. Commun.">
        <title>Thousands of microbial genomes shed light on interconnected biogeochemical processes in an aquifer system.</title>
        <authorList>
            <person name="Anantharaman K."/>
            <person name="Brown C.T."/>
            <person name="Hug L.A."/>
            <person name="Sharon I."/>
            <person name="Castelle C.J."/>
            <person name="Probst A.J."/>
            <person name="Thomas B.C."/>
            <person name="Singh A."/>
            <person name="Wilkins M.J."/>
            <person name="Karaoz U."/>
            <person name="Brodie E.L."/>
            <person name="Williams K.H."/>
            <person name="Hubbard S.S."/>
            <person name="Banfield J.F."/>
        </authorList>
    </citation>
    <scope>NUCLEOTIDE SEQUENCE [LARGE SCALE GENOMIC DNA]</scope>
</reference>
<dbReference type="AlphaFoldDB" id="A0A1G1V6I9"/>
<feature type="transmembrane region" description="Helical" evidence="2">
    <location>
        <begin position="20"/>
        <end position="40"/>
    </location>
</feature>
<gene>
    <name evidence="3" type="ORF">A3F61_02605</name>
</gene>
<evidence type="ECO:0008006" key="5">
    <source>
        <dbReference type="Google" id="ProtNLM"/>
    </source>
</evidence>
<proteinExistence type="predicted"/>